<dbReference type="GO" id="GO:0046872">
    <property type="term" value="F:metal ion binding"/>
    <property type="evidence" value="ECO:0007669"/>
    <property type="project" value="UniProtKB-KW"/>
</dbReference>
<keyword evidence="2" id="KW-0378">Hydrolase</keyword>
<evidence type="ECO:0000313" key="3">
    <source>
        <dbReference type="Proteomes" id="UP000051223"/>
    </source>
</evidence>
<feature type="binding site" evidence="1">
    <location>
        <position position="187"/>
    </location>
    <ligand>
        <name>Zn(2+)</name>
        <dbReference type="ChEBI" id="CHEBI:29105"/>
    </ligand>
</feature>
<keyword evidence="1" id="KW-0479">Metal-binding</keyword>
<proteinExistence type="predicted"/>
<protein>
    <submittedName>
        <fullName evidence="2">DNA-3-methyladenine glycosidase</fullName>
    </submittedName>
</protein>
<accession>A0A0R1YEN9</accession>
<dbReference type="Pfam" id="PF03352">
    <property type="entry name" value="Adenine_glyco"/>
    <property type="match status" value="1"/>
</dbReference>
<dbReference type="InterPro" id="IPR005019">
    <property type="entry name" value="Adenine_glyco"/>
</dbReference>
<evidence type="ECO:0000313" key="2">
    <source>
        <dbReference type="EMBL" id="KRM40778.1"/>
    </source>
</evidence>
<dbReference type="PATRIC" id="fig|1423754.3.peg.117"/>
<dbReference type="EMBL" id="AZGI01000008">
    <property type="protein sequence ID" value="KRM40778.1"/>
    <property type="molecule type" value="Genomic_DNA"/>
</dbReference>
<dbReference type="GO" id="GO:0008725">
    <property type="term" value="F:DNA-3-methyladenine glycosylase activity"/>
    <property type="evidence" value="ECO:0007669"/>
    <property type="project" value="InterPro"/>
</dbReference>
<dbReference type="STRING" id="1423754.FC39_GL000110"/>
<dbReference type="Proteomes" id="UP000051223">
    <property type="component" value="Unassembled WGS sequence"/>
</dbReference>
<dbReference type="PANTHER" id="PTHR30037:SF4">
    <property type="entry name" value="DNA-3-METHYLADENINE GLYCOSYLASE I"/>
    <property type="match status" value="1"/>
</dbReference>
<comment type="caution">
    <text evidence="2">The sequence shown here is derived from an EMBL/GenBank/DDBJ whole genome shotgun (WGS) entry which is preliminary data.</text>
</comment>
<dbReference type="InterPro" id="IPR011257">
    <property type="entry name" value="DNA_glycosylase"/>
</dbReference>
<keyword evidence="1" id="KW-0862">Zinc</keyword>
<dbReference type="AlphaFoldDB" id="A0A0R1YEN9"/>
<evidence type="ECO:0000256" key="1">
    <source>
        <dbReference type="PIRSR" id="PIRSR605019-1"/>
    </source>
</evidence>
<keyword evidence="2" id="KW-0326">Glycosidase</keyword>
<dbReference type="GO" id="GO:0006284">
    <property type="term" value="P:base-excision repair"/>
    <property type="evidence" value="ECO:0007669"/>
    <property type="project" value="InterPro"/>
</dbReference>
<feature type="binding site" evidence="1">
    <location>
        <position position="26"/>
    </location>
    <ligand>
        <name>Zn(2+)</name>
        <dbReference type="ChEBI" id="CHEBI:29105"/>
    </ligand>
</feature>
<dbReference type="InterPro" id="IPR052891">
    <property type="entry name" value="DNA-3mA_glycosylase"/>
</dbReference>
<name>A0A0R1YEN9_9LACO</name>
<dbReference type="SUPFAM" id="SSF48150">
    <property type="entry name" value="DNA-glycosylase"/>
    <property type="match status" value="1"/>
</dbReference>
<keyword evidence="3" id="KW-1185">Reference proteome</keyword>
<sequence length="193" mass="22552">MTETTNVANLRCPWSQTRDKLIQNFHDHEWGKINLEDNYLFEMLVLQLFQSGLNWRVILHKRENFRKAFYDFDPARVATMNELDVHNLMMDSSIIRNRRKIESAIQNAKAVLMIQAKYGSFAKFIQSSIPMQIMHNPEIFEDIPASSDVAKNLAKKMKKEKFTFVGPVIVYSYLQSIGLINDHLECCPFKYQG</sequence>
<gene>
    <name evidence="2" type="ORF">FC39_GL000110</name>
</gene>
<feature type="binding site" evidence="1">
    <location>
        <position position="12"/>
    </location>
    <ligand>
        <name>Zn(2+)</name>
        <dbReference type="ChEBI" id="CHEBI:29105"/>
    </ligand>
</feature>
<dbReference type="RefSeq" id="WP_025080702.1">
    <property type="nucleotide sequence ID" value="NZ_AZGI01000008.1"/>
</dbReference>
<dbReference type="OrthoDB" id="9807664at2"/>
<reference evidence="2 3" key="1">
    <citation type="journal article" date="2015" name="Genome Announc.">
        <title>Expanding the biotechnology potential of lactobacilli through comparative genomics of 213 strains and associated genera.</title>
        <authorList>
            <person name="Sun Z."/>
            <person name="Harris H.M."/>
            <person name="McCann A."/>
            <person name="Guo C."/>
            <person name="Argimon S."/>
            <person name="Zhang W."/>
            <person name="Yang X."/>
            <person name="Jeffery I.B."/>
            <person name="Cooney J.C."/>
            <person name="Kagawa T.F."/>
            <person name="Liu W."/>
            <person name="Song Y."/>
            <person name="Salvetti E."/>
            <person name="Wrobel A."/>
            <person name="Rasinkangas P."/>
            <person name="Parkhill J."/>
            <person name="Rea M.C."/>
            <person name="O'Sullivan O."/>
            <person name="Ritari J."/>
            <person name="Douillard F.P."/>
            <person name="Paul Ross R."/>
            <person name="Yang R."/>
            <person name="Briner A.E."/>
            <person name="Felis G.E."/>
            <person name="de Vos W.M."/>
            <person name="Barrangou R."/>
            <person name="Klaenhammer T.R."/>
            <person name="Caufield P.W."/>
            <person name="Cui Y."/>
            <person name="Zhang H."/>
            <person name="O'Toole P.W."/>
        </authorList>
    </citation>
    <scope>NUCLEOTIDE SEQUENCE [LARGE SCALE GENOMIC DNA]</scope>
    <source>
        <strain evidence="2 3">DSM 5661</strain>
    </source>
</reference>
<dbReference type="PANTHER" id="PTHR30037">
    <property type="entry name" value="DNA-3-METHYLADENINE GLYCOSYLASE 1"/>
    <property type="match status" value="1"/>
</dbReference>
<dbReference type="Gene3D" id="1.10.340.30">
    <property type="entry name" value="Hypothetical protein, domain 2"/>
    <property type="match status" value="1"/>
</dbReference>
<dbReference type="eggNOG" id="COG2818">
    <property type="taxonomic scope" value="Bacteria"/>
</dbReference>
<organism evidence="2 3">
    <name type="scientific">Lactobacillus hamsteri DSM 5661 = JCM 6256</name>
    <dbReference type="NCBI Taxonomy" id="1423754"/>
    <lineage>
        <taxon>Bacteria</taxon>
        <taxon>Bacillati</taxon>
        <taxon>Bacillota</taxon>
        <taxon>Bacilli</taxon>
        <taxon>Lactobacillales</taxon>
        <taxon>Lactobacillaceae</taxon>
        <taxon>Lactobacillus</taxon>
    </lineage>
</organism>
<feature type="binding site" evidence="1">
    <location>
        <position position="183"/>
    </location>
    <ligand>
        <name>Zn(2+)</name>
        <dbReference type="ChEBI" id="CHEBI:29105"/>
    </ligand>
</feature>